<dbReference type="PANTHER" id="PTHR34512:SF30">
    <property type="entry name" value="OUTER MEMBRANE PROTEIN ASSEMBLY FACTOR BAMB"/>
    <property type="match status" value="1"/>
</dbReference>
<evidence type="ECO:0000259" key="1">
    <source>
        <dbReference type="Pfam" id="PF13360"/>
    </source>
</evidence>
<dbReference type="InterPro" id="IPR015943">
    <property type="entry name" value="WD40/YVTN_repeat-like_dom_sf"/>
</dbReference>
<name>A0A6P2DAC9_9BACT</name>
<dbReference type="KEGG" id="gms:SOIL9_07820"/>
<feature type="domain" description="Pyrrolo-quinoline quinone repeat" evidence="1">
    <location>
        <begin position="252"/>
        <end position="305"/>
    </location>
</feature>
<dbReference type="SUPFAM" id="SSF50998">
    <property type="entry name" value="Quinoprotein alcohol dehydrogenase-like"/>
    <property type="match status" value="1"/>
</dbReference>
<dbReference type="InterPro" id="IPR011047">
    <property type="entry name" value="Quinoprotein_ADH-like_sf"/>
</dbReference>
<reference evidence="2 3" key="1">
    <citation type="submission" date="2019-05" db="EMBL/GenBank/DDBJ databases">
        <authorList>
            <consortium name="Science for Life Laboratories"/>
        </authorList>
    </citation>
    <scope>NUCLEOTIDE SEQUENCE [LARGE SCALE GENOMIC DNA]</scope>
    <source>
        <strain evidence="2">Soil9</strain>
    </source>
</reference>
<sequence length="349" mass="37421">MYVQVGQDKAEIQSRPLASTIPAADTNAKNDAKRIEVPAGETVAHNGKVFLCTARELLVIDTECRIDWRFVLPGKADNGEQLLGAVGFHDGKVYLASRNEPRSDSSEKTGHVYTLDVTTGRQTGFASLRGGFGDQPKFSSKADIIFAANTTGVIRYNVTEQRQTWATKTVSVGPHQAAGYDFLFTTMANGFGAVYEAGGDVFLAPSTVTVTAPATPFFIDATQEHGLLVPTSGGLNSYSLVLLKHRNLTNRSQVWQLPVKDAITAAPVIHGGNVYFVSGKVVYRVSAATGAVCWKQTVSLNANESLTGLALVDGELRVSGSGVLVRVAERVDPHPRQIFFGGFGTWGSR</sequence>
<dbReference type="Pfam" id="PF13360">
    <property type="entry name" value="PQQ_2"/>
    <property type="match status" value="1"/>
</dbReference>
<dbReference type="AlphaFoldDB" id="A0A6P2DAC9"/>
<dbReference type="InterPro" id="IPR002372">
    <property type="entry name" value="PQQ_rpt_dom"/>
</dbReference>
<dbReference type="PANTHER" id="PTHR34512">
    <property type="entry name" value="CELL SURFACE PROTEIN"/>
    <property type="match status" value="1"/>
</dbReference>
<proteinExistence type="predicted"/>
<keyword evidence="3" id="KW-1185">Reference proteome</keyword>
<evidence type="ECO:0000313" key="3">
    <source>
        <dbReference type="Proteomes" id="UP000464178"/>
    </source>
</evidence>
<evidence type="ECO:0000313" key="2">
    <source>
        <dbReference type="EMBL" id="VTR97315.1"/>
    </source>
</evidence>
<organism evidence="2 3">
    <name type="scientific">Gemmata massiliana</name>
    <dbReference type="NCBI Taxonomy" id="1210884"/>
    <lineage>
        <taxon>Bacteria</taxon>
        <taxon>Pseudomonadati</taxon>
        <taxon>Planctomycetota</taxon>
        <taxon>Planctomycetia</taxon>
        <taxon>Gemmatales</taxon>
        <taxon>Gemmataceae</taxon>
        <taxon>Gemmata</taxon>
    </lineage>
</organism>
<dbReference type="Gene3D" id="2.130.10.10">
    <property type="entry name" value="YVTN repeat-like/Quinoprotein amine dehydrogenase"/>
    <property type="match status" value="2"/>
</dbReference>
<dbReference type="EMBL" id="LR593886">
    <property type="protein sequence ID" value="VTR97315.1"/>
    <property type="molecule type" value="Genomic_DNA"/>
</dbReference>
<gene>
    <name evidence="2" type="ORF">SOIL9_07820</name>
</gene>
<dbReference type="Proteomes" id="UP000464178">
    <property type="component" value="Chromosome"/>
</dbReference>
<protein>
    <submittedName>
        <fullName evidence="2">: PQQ_3</fullName>
    </submittedName>
</protein>
<accession>A0A6P2DAC9</accession>